<evidence type="ECO:0000313" key="2">
    <source>
        <dbReference type="Proteomes" id="UP000813463"/>
    </source>
</evidence>
<reference evidence="3" key="2">
    <citation type="submission" date="2025-08" db="UniProtKB">
        <authorList>
            <consortium name="RefSeq"/>
        </authorList>
    </citation>
    <scope>IDENTIFICATION</scope>
    <source>
        <tissue evidence="3">Leaf</tissue>
    </source>
</reference>
<gene>
    <name evidence="3" type="primary">LOC110786322</name>
</gene>
<evidence type="ECO:0000313" key="3">
    <source>
        <dbReference type="RefSeq" id="XP_021846559.2"/>
    </source>
</evidence>
<dbReference type="KEGG" id="soe:110786322"/>
<dbReference type="InterPro" id="IPR029472">
    <property type="entry name" value="Copia-like_N"/>
</dbReference>
<organism evidence="2 3">
    <name type="scientific">Spinacia oleracea</name>
    <name type="common">Spinach</name>
    <dbReference type="NCBI Taxonomy" id="3562"/>
    <lineage>
        <taxon>Eukaryota</taxon>
        <taxon>Viridiplantae</taxon>
        <taxon>Streptophyta</taxon>
        <taxon>Embryophyta</taxon>
        <taxon>Tracheophyta</taxon>
        <taxon>Spermatophyta</taxon>
        <taxon>Magnoliopsida</taxon>
        <taxon>eudicotyledons</taxon>
        <taxon>Gunneridae</taxon>
        <taxon>Pentapetalae</taxon>
        <taxon>Caryophyllales</taxon>
        <taxon>Chenopodiaceae</taxon>
        <taxon>Chenopodioideae</taxon>
        <taxon>Anserineae</taxon>
        <taxon>Spinacia</taxon>
    </lineage>
</organism>
<feature type="domain" description="Retrotransposon Copia-like N-terminal" evidence="1">
    <location>
        <begin position="24"/>
        <end position="65"/>
    </location>
</feature>
<reference evidence="2" key="1">
    <citation type="journal article" date="2021" name="Nat. Commun.">
        <title>Genomic analyses provide insights into spinach domestication and the genetic basis of agronomic traits.</title>
        <authorList>
            <person name="Cai X."/>
            <person name="Sun X."/>
            <person name="Xu C."/>
            <person name="Sun H."/>
            <person name="Wang X."/>
            <person name="Ge C."/>
            <person name="Zhang Z."/>
            <person name="Wang Q."/>
            <person name="Fei Z."/>
            <person name="Jiao C."/>
            <person name="Wang Q."/>
        </authorList>
    </citation>
    <scope>NUCLEOTIDE SEQUENCE [LARGE SCALE GENOMIC DNA]</scope>
    <source>
        <strain evidence="2">cv. Varoflay</strain>
    </source>
</reference>
<name>A0A9R0IEB2_SPIOL</name>
<dbReference type="PANTHER" id="PTHR37610">
    <property type="entry name" value="CCHC-TYPE DOMAIN-CONTAINING PROTEIN"/>
    <property type="match status" value="1"/>
</dbReference>
<protein>
    <recommendedName>
        <fullName evidence="1">Retrotransposon Copia-like N-terminal domain-containing protein</fullName>
    </recommendedName>
</protein>
<dbReference type="Proteomes" id="UP000813463">
    <property type="component" value="Chromosome 3"/>
</dbReference>
<dbReference type="Pfam" id="PF14244">
    <property type="entry name" value="Retrotran_gag_3"/>
    <property type="match status" value="1"/>
</dbReference>
<dbReference type="RefSeq" id="XP_021846559.2">
    <property type="nucleotide sequence ID" value="XM_021990867.2"/>
</dbReference>
<evidence type="ECO:0000259" key="1">
    <source>
        <dbReference type="Pfam" id="PF14244"/>
    </source>
</evidence>
<dbReference type="PANTHER" id="PTHR37610:SF6">
    <property type="entry name" value="GAG-POLYPEPTIDE OF LTR COPIA-TYPE-RELATED"/>
    <property type="match status" value="1"/>
</dbReference>
<proteinExistence type="predicted"/>
<accession>A0A9R0IEB2</accession>
<sequence length="209" mass="24278">MHADQDPSTNPNSTYYLSNHDLNASILVNIVFDGKFFNDWKRSMMIALSTRNKLCFVDGSLIQPAKNSANYRIWNRGDDLVISWMMASLEPSIARNVLYLKTTREIWLNLEERFFQSYGPQLFSLQQKLCDLNKKDDEQISGFFTKIKLLWDHLDGLDPLPYYVCTGCSCSLTQQLLKSQQYQRLIHFLMKLNEKYDHSKSCALDVAVL</sequence>
<keyword evidence="2" id="KW-1185">Reference proteome</keyword>
<dbReference type="GeneID" id="110786322"/>
<dbReference type="AlphaFoldDB" id="A0A9R0IEB2"/>